<feature type="region of interest" description="Disordered" evidence="2">
    <location>
        <begin position="15"/>
        <end position="53"/>
    </location>
</feature>
<accession>A0ABP1RRQ1</accession>
<feature type="coiled-coil region" evidence="1">
    <location>
        <begin position="78"/>
        <end position="154"/>
    </location>
</feature>
<keyword evidence="4" id="KW-1185">Reference proteome</keyword>
<evidence type="ECO:0000313" key="3">
    <source>
        <dbReference type="EMBL" id="CAL8133947.1"/>
    </source>
</evidence>
<evidence type="ECO:0000256" key="1">
    <source>
        <dbReference type="SAM" id="Coils"/>
    </source>
</evidence>
<feature type="coiled-coil region" evidence="1">
    <location>
        <begin position="238"/>
        <end position="272"/>
    </location>
</feature>
<dbReference type="Proteomes" id="UP001642540">
    <property type="component" value="Unassembled WGS sequence"/>
</dbReference>
<reference evidence="3 4" key="1">
    <citation type="submission" date="2024-08" db="EMBL/GenBank/DDBJ databases">
        <authorList>
            <person name="Cucini C."/>
            <person name="Frati F."/>
        </authorList>
    </citation>
    <scope>NUCLEOTIDE SEQUENCE [LARGE SCALE GENOMIC DNA]</scope>
</reference>
<proteinExistence type="predicted"/>
<keyword evidence="1" id="KW-0175">Coiled coil</keyword>
<evidence type="ECO:0000256" key="2">
    <source>
        <dbReference type="SAM" id="MobiDB-lite"/>
    </source>
</evidence>
<dbReference type="EMBL" id="CAXLJM020000103">
    <property type="protein sequence ID" value="CAL8133947.1"/>
    <property type="molecule type" value="Genomic_DNA"/>
</dbReference>
<evidence type="ECO:0000313" key="4">
    <source>
        <dbReference type="Proteomes" id="UP001642540"/>
    </source>
</evidence>
<name>A0ABP1RRQ1_9HEXA</name>
<organism evidence="3 4">
    <name type="scientific">Orchesella dallaii</name>
    <dbReference type="NCBI Taxonomy" id="48710"/>
    <lineage>
        <taxon>Eukaryota</taxon>
        <taxon>Metazoa</taxon>
        <taxon>Ecdysozoa</taxon>
        <taxon>Arthropoda</taxon>
        <taxon>Hexapoda</taxon>
        <taxon>Collembola</taxon>
        <taxon>Entomobryomorpha</taxon>
        <taxon>Entomobryoidea</taxon>
        <taxon>Orchesellidae</taxon>
        <taxon>Orchesellinae</taxon>
        <taxon>Orchesella</taxon>
    </lineage>
</organism>
<comment type="caution">
    <text evidence="3">The sequence shown here is derived from an EMBL/GenBank/DDBJ whole genome shotgun (WGS) entry which is preliminary data.</text>
</comment>
<feature type="compositionally biased region" description="Polar residues" evidence="2">
    <location>
        <begin position="15"/>
        <end position="27"/>
    </location>
</feature>
<gene>
    <name evidence="3" type="ORF">ODALV1_LOCUS25290</name>
</gene>
<sequence>MNSWFCDRLFPTQNGVNPFDTQPQFTKTPLLPNPHPNPASTNTSVRSPVPVRPTDRQFVPKAVYEAVLHSNRMYISQIKHLQDNIKDFKGLNTELRTKLFRSNQKIKSVELQRNNATAEANRWKEETSNKEIRCEKLVHRNKELCDKMKKLKEEETIFKAQLKAELKTELKAEADKSKKLPPKVRTLQKTLLQLKKTLKCHTSAHKKEMESQQQEFNRKLGIQQQKFNVKLMDCSVAVNNEIRQNKSLLRKINKLKKENLGLQEQWNKTKQENWNLMSKLETQKEMSPCKCECAKEAEDLWKLVRQLQESTKGSQVQPTQKRK</sequence>
<protein>
    <submittedName>
        <fullName evidence="3">Uncharacterized protein</fullName>
    </submittedName>
</protein>